<accession>A0ABV9REV9</accession>
<dbReference type="EMBL" id="JBHSIM010000020">
    <property type="protein sequence ID" value="MFC4832743.1"/>
    <property type="molecule type" value="Genomic_DNA"/>
</dbReference>
<proteinExistence type="predicted"/>
<comment type="caution">
    <text evidence="5">The sequence shown here is derived from an EMBL/GenBank/DDBJ whole genome shotgun (WGS) entry which is preliminary data.</text>
</comment>
<evidence type="ECO:0000256" key="3">
    <source>
        <dbReference type="ARBA" id="ARBA00023163"/>
    </source>
</evidence>
<name>A0ABV9REV9_9PSEU</name>
<dbReference type="RefSeq" id="WP_274188346.1">
    <property type="nucleotide sequence ID" value="NZ_BAABHN010000020.1"/>
</dbReference>
<dbReference type="InterPro" id="IPR018060">
    <property type="entry name" value="HTH_AraC"/>
</dbReference>
<evidence type="ECO:0000256" key="2">
    <source>
        <dbReference type="ARBA" id="ARBA00023125"/>
    </source>
</evidence>
<dbReference type="SUPFAM" id="SSF46689">
    <property type="entry name" value="Homeodomain-like"/>
    <property type="match status" value="2"/>
</dbReference>
<dbReference type="SMART" id="SM00342">
    <property type="entry name" value="HTH_ARAC"/>
    <property type="match status" value="1"/>
</dbReference>
<gene>
    <name evidence="5" type="ORF">ACFPEL_10000</name>
</gene>
<dbReference type="InterPro" id="IPR009057">
    <property type="entry name" value="Homeodomain-like_sf"/>
</dbReference>
<keyword evidence="1" id="KW-0805">Transcription regulation</keyword>
<dbReference type="PANTHER" id="PTHR46796:SF12">
    <property type="entry name" value="HTH-TYPE DNA-BINDING TRANSCRIPTIONAL ACTIVATOR EUTR"/>
    <property type="match status" value="1"/>
</dbReference>
<organism evidence="5 6">
    <name type="scientific">Actinomycetospora chibensis</name>
    <dbReference type="NCBI Taxonomy" id="663606"/>
    <lineage>
        <taxon>Bacteria</taxon>
        <taxon>Bacillati</taxon>
        <taxon>Actinomycetota</taxon>
        <taxon>Actinomycetes</taxon>
        <taxon>Pseudonocardiales</taxon>
        <taxon>Pseudonocardiaceae</taxon>
        <taxon>Actinomycetospora</taxon>
    </lineage>
</organism>
<keyword evidence="3" id="KW-0804">Transcription</keyword>
<dbReference type="PROSITE" id="PS01124">
    <property type="entry name" value="HTH_ARAC_FAMILY_2"/>
    <property type="match status" value="1"/>
</dbReference>
<evidence type="ECO:0000256" key="1">
    <source>
        <dbReference type="ARBA" id="ARBA00023015"/>
    </source>
</evidence>
<sequence>MEGVATRPQPVTRYRWASTDPDAATEYLRETYTDLRPGRIDPHGFSFWTEVAAAGPVVMGTVRHSGPVRAWCEPPEALVVVQTLGGGPHRIRDGRGEVTGSLKLTPSWSAFETGWEDVTVLATALDPAEVARVGSGFSGLDPAAITFTSAAPVSAPLAGYWSRLSHHLQDEVIASDALMSEPLVRATVVQQLASALLATFPNTALEALTDPFAHGDGNGEPATVRRAVDYMDTHAHQDIGLTEIAEAARIGARSLQLAFRRHRDMTPLEYLRRVRLEHAHRDLRDGDPTRGDRVEAIAARWGFAHPGRFSVVYREHYGRSPSATLRQ</sequence>
<evidence type="ECO:0000313" key="6">
    <source>
        <dbReference type="Proteomes" id="UP001595909"/>
    </source>
</evidence>
<dbReference type="PANTHER" id="PTHR46796">
    <property type="entry name" value="HTH-TYPE TRANSCRIPTIONAL ACTIVATOR RHAS-RELATED"/>
    <property type="match status" value="1"/>
</dbReference>
<reference evidence="6" key="1">
    <citation type="journal article" date="2019" name="Int. J. Syst. Evol. Microbiol.">
        <title>The Global Catalogue of Microorganisms (GCM) 10K type strain sequencing project: providing services to taxonomists for standard genome sequencing and annotation.</title>
        <authorList>
            <consortium name="The Broad Institute Genomics Platform"/>
            <consortium name="The Broad Institute Genome Sequencing Center for Infectious Disease"/>
            <person name="Wu L."/>
            <person name="Ma J."/>
        </authorList>
    </citation>
    <scope>NUCLEOTIDE SEQUENCE [LARGE SCALE GENOMIC DNA]</scope>
    <source>
        <strain evidence="6">CCUG 50347</strain>
    </source>
</reference>
<feature type="domain" description="HTH araC/xylS-type" evidence="4">
    <location>
        <begin position="225"/>
        <end position="327"/>
    </location>
</feature>
<dbReference type="InterPro" id="IPR050204">
    <property type="entry name" value="AraC_XylS_family_regulators"/>
</dbReference>
<protein>
    <submittedName>
        <fullName evidence="5">AraC family transcriptional regulator</fullName>
    </submittedName>
</protein>
<dbReference type="Pfam" id="PF12833">
    <property type="entry name" value="HTH_18"/>
    <property type="match status" value="1"/>
</dbReference>
<keyword evidence="2" id="KW-0238">DNA-binding</keyword>
<dbReference type="Gene3D" id="1.10.10.60">
    <property type="entry name" value="Homeodomain-like"/>
    <property type="match status" value="1"/>
</dbReference>
<evidence type="ECO:0000313" key="5">
    <source>
        <dbReference type="EMBL" id="MFC4832743.1"/>
    </source>
</evidence>
<keyword evidence="6" id="KW-1185">Reference proteome</keyword>
<dbReference type="Proteomes" id="UP001595909">
    <property type="component" value="Unassembled WGS sequence"/>
</dbReference>
<evidence type="ECO:0000259" key="4">
    <source>
        <dbReference type="PROSITE" id="PS01124"/>
    </source>
</evidence>